<feature type="transmembrane region" description="Helical" evidence="8">
    <location>
        <begin position="150"/>
        <end position="170"/>
    </location>
</feature>
<dbReference type="PANTHER" id="PTHR10778">
    <property type="entry name" value="SOLUTE CARRIER FAMILY 35 MEMBER B"/>
    <property type="match status" value="1"/>
</dbReference>
<evidence type="ECO:0000256" key="4">
    <source>
        <dbReference type="ARBA" id="ARBA00022692"/>
    </source>
</evidence>
<evidence type="ECO:0000256" key="7">
    <source>
        <dbReference type="ARBA" id="ARBA00039668"/>
    </source>
</evidence>
<feature type="transmembrane region" description="Helical" evidence="8">
    <location>
        <begin position="176"/>
        <end position="195"/>
    </location>
</feature>
<dbReference type="Pfam" id="PF08449">
    <property type="entry name" value="UAA"/>
    <property type="match status" value="1"/>
</dbReference>
<comment type="similarity">
    <text evidence="2">Belongs to the nucleotide-sugar transporter family. SLC35B subfamily.</text>
</comment>
<sequence>MGFIIRDERYGCGEYICTVMLAFGASLFLLSNNSKTFNSNAFLSSNRVTTFSGICLMFGYLLFDAFTLNWQKKLFDVRPRVSRYQMMFGVNIFSMILCLVTLVMEGKLLSPFQFLVTHEGFARDIILLSLTGALGQVAIYATIERFGPVIFAVMMTLRQILSILLSAIAYGHPMSALSIFGLMITFAAIFGTIYTRHHRTT</sequence>
<feature type="transmembrane region" description="Helical" evidence="8">
    <location>
        <begin position="88"/>
        <end position="105"/>
    </location>
</feature>
<evidence type="ECO:0000313" key="9">
    <source>
        <dbReference type="Proteomes" id="UP000887581"/>
    </source>
</evidence>
<keyword evidence="9" id="KW-1185">Reference proteome</keyword>
<comment type="subcellular location">
    <subcellularLocation>
        <location evidence="1">Membrane</location>
        <topology evidence="1">Multi-pass membrane protein</topology>
    </subcellularLocation>
</comment>
<dbReference type="InterPro" id="IPR013657">
    <property type="entry name" value="SCL35B1-4/HUT1"/>
</dbReference>
<keyword evidence="4 8" id="KW-0812">Transmembrane</keyword>
<protein>
    <recommendedName>
        <fullName evidence="7">Adenosine 3'-phospho 5'-phosphosulfate transporter 1</fullName>
    </recommendedName>
</protein>
<accession>A0A915PTT8</accession>
<dbReference type="GO" id="GO:0046964">
    <property type="term" value="F:3'-phosphoadenosine 5'-phosphosulfate transmembrane transporter activity"/>
    <property type="evidence" value="ECO:0007669"/>
    <property type="project" value="TreeGrafter"/>
</dbReference>
<dbReference type="GO" id="GO:0005789">
    <property type="term" value="C:endoplasmic reticulum membrane"/>
    <property type="evidence" value="ECO:0007669"/>
    <property type="project" value="TreeGrafter"/>
</dbReference>
<proteinExistence type="inferred from homology"/>
<evidence type="ECO:0000256" key="5">
    <source>
        <dbReference type="ARBA" id="ARBA00022989"/>
    </source>
</evidence>
<keyword evidence="3" id="KW-0813">Transport</keyword>
<keyword evidence="5 8" id="KW-1133">Transmembrane helix</keyword>
<evidence type="ECO:0000256" key="8">
    <source>
        <dbReference type="SAM" id="Phobius"/>
    </source>
</evidence>
<dbReference type="Proteomes" id="UP000887581">
    <property type="component" value="Unplaced"/>
</dbReference>
<evidence type="ECO:0000313" key="10">
    <source>
        <dbReference type="WBParaSite" id="sdigi.contig250.g6683.t1"/>
    </source>
</evidence>
<feature type="transmembrane region" description="Helical" evidence="8">
    <location>
        <begin position="12"/>
        <end position="30"/>
    </location>
</feature>
<dbReference type="WBParaSite" id="sdigi.contig250.g6683.t1">
    <property type="protein sequence ID" value="sdigi.contig250.g6683.t1"/>
    <property type="gene ID" value="sdigi.contig250.g6683"/>
</dbReference>
<feature type="transmembrane region" description="Helical" evidence="8">
    <location>
        <begin position="50"/>
        <end position="68"/>
    </location>
</feature>
<dbReference type="AlphaFoldDB" id="A0A915PTT8"/>
<evidence type="ECO:0000256" key="1">
    <source>
        <dbReference type="ARBA" id="ARBA00004141"/>
    </source>
</evidence>
<keyword evidence="6 8" id="KW-0472">Membrane</keyword>
<organism evidence="9 10">
    <name type="scientific">Setaria digitata</name>
    <dbReference type="NCBI Taxonomy" id="48799"/>
    <lineage>
        <taxon>Eukaryota</taxon>
        <taxon>Metazoa</taxon>
        <taxon>Ecdysozoa</taxon>
        <taxon>Nematoda</taxon>
        <taxon>Chromadorea</taxon>
        <taxon>Rhabditida</taxon>
        <taxon>Spirurina</taxon>
        <taxon>Spiruromorpha</taxon>
        <taxon>Filarioidea</taxon>
        <taxon>Setariidae</taxon>
        <taxon>Setaria</taxon>
    </lineage>
</organism>
<reference evidence="10" key="1">
    <citation type="submission" date="2022-11" db="UniProtKB">
        <authorList>
            <consortium name="WormBaseParasite"/>
        </authorList>
    </citation>
    <scope>IDENTIFICATION</scope>
</reference>
<name>A0A915PTT8_9BILA</name>
<dbReference type="PANTHER" id="PTHR10778:SF13">
    <property type="entry name" value="ADENOSINE 3'-PHOSPHO 5'-PHOSPHOSULFATE TRANSPORTER 1"/>
    <property type="match status" value="1"/>
</dbReference>
<evidence type="ECO:0000256" key="6">
    <source>
        <dbReference type="ARBA" id="ARBA00023136"/>
    </source>
</evidence>
<dbReference type="GO" id="GO:0000139">
    <property type="term" value="C:Golgi membrane"/>
    <property type="evidence" value="ECO:0007669"/>
    <property type="project" value="TreeGrafter"/>
</dbReference>
<evidence type="ECO:0000256" key="2">
    <source>
        <dbReference type="ARBA" id="ARBA00010694"/>
    </source>
</evidence>
<evidence type="ECO:0000256" key="3">
    <source>
        <dbReference type="ARBA" id="ARBA00022448"/>
    </source>
</evidence>
<feature type="transmembrane region" description="Helical" evidence="8">
    <location>
        <begin position="125"/>
        <end position="143"/>
    </location>
</feature>